<keyword evidence="7" id="KW-0675">Receptor</keyword>
<keyword evidence="13" id="KW-1185">Reference proteome</keyword>
<feature type="transmembrane region" description="Helical" evidence="10">
    <location>
        <begin position="335"/>
        <end position="358"/>
    </location>
</feature>
<feature type="transmembrane region" description="Helical" evidence="10">
    <location>
        <begin position="56"/>
        <end position="80"/>
    </location>
</feature>
<dbReference type="Gene3D" id="1.20.1070.10">
    <property type="entry name" value="Rhodopsin 7-helix transmembrane proteins"/>
    <property type="match status" value="1"/>
</dbReference>
<evidence type="ECO:0000256" key="9">
    <source>
        <dbReference type="SAM" id="MobiDB-lite"/>
    </source>
</evidence>
<dbReference type="Proteomes" id="UP001634394">
    <property type="component" value="Unassembled WGS sequence"/>
</dbReference>
<dbReference type="InterPro" id="IPR000276">
    <property type="entry name" value="GPCR_Rhodpsn"/>
</dbReference>
<feature type="domain" description="G-protein coupled receptors family 1 profile" evidence="11">
    <location>
        <begin position="36"/>
        <end position="394"/>
    </location>
</feature>
<keyword evidence="4 10" id="KW-1133">Transmembrane helix</keyword>
<evidence type="ECO:0000256" key="7">
    <source>
        <dbReference type="ARBA" id="ARBA00023170"/>
    </source>
</evidence>
<evidence type="ECO:0000259" key="11">
    <source>
        <dbReference type="PROSITE" id="PS50262"/>
    </source>
</evidence>
<protein>
    <recommendedName>
        <fullName evidence="11">G-protein coupled receptors family 1 profile domain-containing protein</fullName>
    </recommendedName>
</protein>
<dbReference type="PRINTS" id="PR00237">
    <property type="entry name" value="GPCRRHODOPSN"/>
</dbReference>
<keyword evidence="2" id="KW-1003">Cell membrane</keyword>
<dbReference type="CDD" id="cd00637">
    <property type="entry name" value="7tm_classA_rhodopsin-like"/>
    <property type="match status" value="1"/>
</dbReference>
<feature type="region of interest" description="Disordered" evidence="9">
    <location>
        <begin position="231"/>
        <end position="275"/>
    </location>
</feature>
<dbReference type="EMBL" id="JBJQND010000009">
    <property type="protein sequence ID" value="KAL3866818.1"/>
    <property type="molecule type" value="Genomic_DNA"/>
</dbReference>
<feature type="transmembrane region" description="Helical" evidence="10">
    <location>
        <begin position="100"/>
        <end position="118"/>
    </location>
</feature>
<keyword evidence="8" id="KW-0807">Transducer</keyword>
<gene>
    <name evidence="12" type="ORF">ACJMK2_044081</name>
</gene>
<evidence type="ECO:0000256" key="2">
    <source>
        <dbReference type="ARBA" id="ARBA00022475"/>
    </source>
</evidence>
<feature type="transmembrane region" description="Helical" evidence="10">
    <location>
        <begin position="23"/>
        <end position="44"/>
    </location>
</feature>
<keyword evidence="6 10" id="KW-0472">Membrane</keyword>
<dbReference type="PROSITE" id="PS50262">
    <property type="entry name" value="G_PROTEIN_RECEP_F1_2"/>
    <property type="match status" value="1"/>
</dbReference>
<reference evidence="12 13" key="1">
    <citation type="submission" date="2024-11" db="EMBL/GenBank/DDBJ databases">
        <title>Chromosome-level genome assembly of the freshwater bivalve Anodonta woodiana.</title>
        <authorList>
            <person name="Chen X."/>
        </authorList>
    </citation>
    <scope>NUCLEOTIDE SEQUENCE [LARGE SCALE GENOMIC DNA]</scope>
    <source>
        <strain evidence="12">MN2024</strain>
        <tissue evidence="12">Gills</tissue>
    </source>
</reference>
<evidence type="ECO:0000313" key="13">
    <source>
        <dbReference type="Proteomes" id="UP001634394"/>
    </source>
</evidence>
<organism evidence="12 13">
    <name type="scientific">Sinanodonta woodiana</name>
    <name type="common">Chinese pond mussel</name>
    <name type="synonym">Anodonta woodiana</name>
    <dbReference type="NCBI Taxonomy" id="1069815"/>
    <lineage>
        <taxon>Eukaryota</taxon>
        <taxon>Metazoa</taxon>
        <taxon>Spiralia</taxon>
        <taxon>Lophotrochozoa</taxon>
        <taxon>Mollusca</taxon>
        <taxon>Bivalvia</taxon>
        <taxon>Autobranchia</taxon>
        <taxon>Heteroconchia</taxon>
        <taxon>Palaeoheterodonta</taxon>
        <taxon>Unionida</taxon>
        <taxon>Unionoidea</taxon>
        <taxon>Unionidae</taxon>
        <taxon>Unioninae</taxon>
        <taxon>Sinanodonta</taxon>
    </lineage>
</organism>
<feature type="transmembrane region" description="Helical" evidence="10">
    <location>
        <begin position="193"/>
        <end position="212"/>
    </location>
</feature>
<accession>A0ABD3W282</accession>
<evidence type="ECO:0000256" key="8">
    <source>
        <dbReference type="ARBA" id="ARBA00023224"/>
    </source>
</evidence>
<dbReference type="InterPro" id="IPR017452">
    <property type="entry name" value="GPCR_Rhodpsn_7TM"/>
</dbReference>
<dbReference type="GO" id="GO:0004930">
    <property type="term" value="F:G protein-coupled receptor activity"/>
    <property type="evidence" value="ECO:0007669"/>
    <property type="project" value="UniProtKB-KW"/>
</dbReference>
<dbReference type="SUPFAM" id="SSF81321">
    <property type="entry name" value="Family A G protein-coupled receptor-like"/>
    <property type="match status" value="1"/>
</dbReference>
<evidence type="ECO:0000256" key="5">
    <source>
        <dbReference type="ARBA" id="ARBA00023040"/>
    </source>
</evidence>
<dbReference type="PANTHER" id="PTHR24230">
    <property type="entry name" value="G-PROTEIN COUPLED RECEPTOR"/>
    <property type="match status" value="1"/>
</dbReference>
<keyword evidence="3 10" id="KW-0812">Transmembrane</keyword>
<dbReference type="AlphaFoldDB" id="A0ABD3W282"/>
<evidence type="ECO:0000256" key="1">
    <source>
        <dbReference type="ARBA" id="ARBA00004651"/>
    </source>
</evidence>
<evidence type="ECO:0000256" key="10">
    <source>
        <dbReference type="SAM" id="Phobius"/>
    </source>
</evidence>
<sequence length="428" mass="48169">MPSGYLSAQDLHKANLSRVAPCLVWMSILAVVGLVGNLLVLIVFQIRYPKGNFRNFVLCLSAIDTLSCLITIPGEVYIQYEWFVFEVSWICSLKSYFNDFTVYSSAVTLLLISVDRFFKTCKPFQKQFTPDLALKINIGAICVFSLLAIPRGIFWGKHTYNLTEGNTTFSVSTCEKGDDFKNSTLPSYYTKGVYVPVNVIMMGANVILYCIIGRKIVSVNKQMIIYRLSRRNKKRPKPSQDTAEISEHNPDTLANSDGYPEADNNRRVTTITPTSSHVIRTVSGTSSSSDRCLLQANSTNMSKEQLLKALTKLTQSELKVKKKKRPMTHSSRKTLTVFIMVLVYVITTTVYLSLLSVISGTDNFLQTLTITEKTVSLFFFRLYFINSVINPILYGVMDHRFSSFLKNSGRRIISSFRVAASPSIPDQP</sequence>
<dbReference type="PANTHER" id="PTHR24230:SF158">
    <property type="entry name" value="G-PROTEIN COUPLED RECEPTORS FAMILY 1 PROFILE DOMAIN-CONTAINING PROTEIN"/>
    <property type="match status" value="1"/>
</dbReference>
<feature type="transmembrane region" description="Helical" evidence="10">
    <location>
        <begin position="138"/>
        <end position="156"/>
    </location>
</feature>
<proteinExistence type="predicted"/>
<evidence type="ECO:0000256" key="6">
    <source>
        <dbReference type="ARBA" id="ARBA00023136"/>
    </source>
</evidence>
<name>A0ABD3W282_SINWO</name>
<feature type="transmembrane region" description="Helical" evidence="10">
    <location>
        <begin position="378"/>
        <end position="397"/>
    </location>
</feature>
<evidence type="ECO:0000313" key="12">
    <source>
        <dbReference type="EMBL" id="KAL3866818.1"/>
    </source>
</evidence>
<dbReference type="Pfam" id="PF00001">
    <property type="entry name" value="7tm_1"/>
    <property type="match status" value="1"/>
</dbReference>
<comment type="caution">
    <text evidence="12">The sequence shown here is derived from an EMBL/GenBank/DDBJ whole genome shotgun (WGS) entry which is preliminary data.</text>
</comment>
<comment type="subcellular location">
    <subcellularLocation>
        <location evidence="1">Cell membrane</location>
        <topology evidence="1">Multi-pass membrane protein</topology>
    </subcellularLocation>
</comment>
<evidence type="ECO:0000256" key="4">
    <source>
        <dbReference type="ARBA" id="ARBA00022989"/>
    </source>
</evidence>
<keyword evidence="5" id="KW-0297">G-protein coupled receptor</keyword>
<dbReference type="GO" id="GO:0005886">
    <property type="term" value="C:plasma membrane"/>
    <property type="evidence" value="ECO:0007669"/>
    <property type="project" value="UniProtKB-SubCell"/>
</dbReference>
<evidence type="ECO:0000256" key="3">
    <source>
        <dbReference type="ARBA" id="ARBA00022692"/>
    </source>
</evidence>